<dbReference type="AlphaFoldDB" id="A0AAE1H7P9"/>
<protein>
    <submittedName>
        <fullName evidence="2">Cation-transporting P-type ATPase B</fullName>
    </submittedName>
</protein>
<organism evidence="2 3">
    <name type="scientific">Frankliniella fusca</name>
    <dbReference type="NCBI Taxonomy" id="407009"/>
    <lineage>
        <taxon>Eukaryota</taxon>
        <taxon>Metazoa</taxon>
        <taxon>Ecdysozoa</taxon>
        <taxon>Arthropoda</taxon>
        <taxon>Hexapoda</taxon>
        <taxon>Insecta</taxon>
        <taxon>Pterygota</taxon>
        <taxon>Neoptera</taxon>
        <taxon>Paraneoptera</taxon>
        <taxon>Thysanoptera</taxon>
        <taxon>Terebrantia</taxon>
        <taxon>Thripoidea</taxon>
        <taxon>Thripidae</taxon>
        <taxon>Frankliniella</taxon>
    </lineage>
</organism>
<sequence length="362" mass="39703">MNCRTLGSATRVYTPGKPFLAQPSPQDTMPTCLTTSPTLETSGPPESPWHESLPTSRLSNNVEVDFARALEVPVSVGVVEQDPLLLQEGHELRAVEVPASVGVVEQDPLLLHEGHELRALEVPVSVWAWWTFSMRAMSSARWKCSSLSALKWHWALGGCNEDVTKSTEFMNNPSWFTRKKNDVHSIALAGLDFYIENEETLDKNEWELQRLLLGVPMGMGAEPRDGIGNQKHMCNKCWVGPQLLDWSTNVGLASIMHVGLLRLYCPTRAGIVYASRKALVVKSVVRKLSACFRPIMTRANRAVMSCRGEAFLVGGGGGGAVQCPMLAMAVLHECDEDRGMKATFGIARQQRGGGCGAQWGEN</sequence>
<comment type="caution">
    <text evidence="2">The sequence shown here is derived from an EMBL/GenBank/DDBJ whole genome shotgun (WGS) entry which is preliminary data.</text>
</comment>
<reference evidence="2" key="1">
    <citation type="submission" date="2021-07" db="EMBL/GenBank/DDBJ databases">
        <authorList>
            <person name="Catto M.A."/>
            <person name="Jacobson A."/>
            <person name="Kennedy G."/>
            <person name="Labadie P."/>
            <person name="Hunt B.G."/>
            <person name="Srinivasan R."/>
        </authorList>
    </citation>
    <scope>NUCLEOTIDE SEQUENCE</scope>
    <source>
        <strain evidence="2">PL_HMW_Pooled</strain>
        <tissue evidence="2">Head</tissue>
    </source>
</reference>
<dbReference type="Proteomes" id="UP001219518">
    <property type="component" value="Unassembled WGS sequence"/>
</dbReference>
<feature type="region of interest" description="Disordered" evidence="1">
    <location>
        <begin position="14"/>
        <end position="54"/>
    </location>
</feature>
<evidence type="ECO:0000256" key="1">
    <source>
        <dbReference type="SAM" id="MobiDB-lite"/>
    </source>
</evidence>
<evidence type="ECO:0000313" key="3">
    <source>
        <dbReference type="Proteomes" id="UP001219518"/>
    </source>
</evidence>
<reference evidence="2" key="2">
    <citation type="journal article" date="2023" name="BMC Genomics">
        <title>Pest status, molecular evolution, and epigenetic factors derived from the genome assembly of Frankliniella fusca, a thysanopteran phytovirus vector.</title>
        <authorList>
            <person name="Catto M.A."/>
            <person name="Labadie P.E."/>
            <person name="Jacobson A.L."/>
            <person name="Kennedy G.G."/>
            <person name="Srinivasan R."/>
            <person name="Hunt B.G."/>
        </authorList>
    </citation>
    <scope>NUCLEOTIDE SEQUENCE</scope>
    <source>
        <strain evidence="2">PL_HMW_Pooled</strain>
    </source>
</reference>
<evidence type="ECO:0000313" key="2">
    <source>
        <dbReference type="EMBL" id="KAK3916319.1"/>
    </source>
</evidence>
<dbReference type="EMBL" id="JAHWGI010000516">
    <property type="protein sequence ID" value="KAK3916319.1"/>
    <property type="molecule type" value="Genomic_DNA"/>
</dbReference>
<gene>
    <name evidence="2" type="ORF">KUF71_006156</name>
</gene>
<name>A0AAE1H7P9_9NEOP</name>
<accession>A0AAE1H7P9</accession>
<keyword evidence="3" id="KW-1185">Reference proteome</keyword>
<feature type="compositionally biased region" description="Polar residues" evidence="1">
    <location>
        <begin position="23"/>
        <end position="41"/>
    </location>
</feature>
<proteinExistence type="predicted"/>